<proteinExistence type="inferred from homology"/>
<keyword evidence="8" id="KW-0863">Zinc-finger</keyword>
<evidence type="ECO:0000256" key="17">
    <source>
        <dbReference type="ARBA" id="ARBA00034523"/>
    </source>
</evidence>
<dbReference type="Pfam" id="PF04757">
    <property type="entry name" value="Pex2_Pex12"/>
    <property type="match status" value="1"/>
</dbReference>
<evidence type="ECO:0000256" key="1">
    <source>
        <dbReference type="ARBA" id="ARBA00004585"/>
    </source>
</evidence>
<feature type="domain" description="RING-type" evidence="18">
    <location>
        <begin position="235"/>
        <end position="274"/>
    </location>
</feature>
<sequence>MAQREVEVTPTRIAVLDSTELDHEIFSLLKNQLNSIITNLPLEFTYFEPELQTFLKIALWMLSVERTSATFGQQLLRLKYTRHTPSRTLSVLGILQIGASYLKQRLPSFLSFCQFQSASDLSHKIIDWGEFVTNIISILYFVKFLRKGGAPTFLEYLLGVKPVSTVPPSSRNIGYSFMTRDLIWHGLIEFLVLVIPMINYHALKRRFKKYLMYNTPVKKDEFSHQEMITKYNLKCAVCKDFPILPHHMGCNHLFCYYCLLSHRLADNKFECPICGYTNPEVPILPLSLK</sequence>
<evidence type="ECO:0000256" key="16">
    <source>
        <dbReference type="ARBA" id="ARBA00034438"/>
    </source>
</evidence>
<evidence type="ECO:0000256" key="13">
    <source>
        <dbReference type="ARBA" id="ARBA00023136"/>
    </source>
</evidence>
<keyword evidence="5" id="KW-0808">Transferase</keyword>
<dbReference type="Proteomes" id="UP000015103">
    <property type="component" value="Unassembled WGS sequence"/>
</dbReference>
<dbReference type="GO" id="GO:0005778">
    <property type="term" value="C:peroxisomal membrane"/>
    <property type="evidence" value="ECO:0007669"/>
    <property type="project" value="UniProtKB-SubCell"/>
</dbReference>
<dbReference type="PROSITE" id="PS00518">
    <property type="entry name" value="ZF_RING_1"/>
    <property type="match status" value="1"/>
</dbReference>
<evidence type="ECO:0000256" key="2">
    <source>
        <dbReference type="ARBA" id="ARBA00004906"/>
    </source>
</evidence>
<evidence type="ECO:0000256" key="9">
    <source>
        <dbReference type="ARBA" id="ARBA00022786"/>
    </source>
</evidence>
<comment type="pathway">
    <text evidence="2">Protein modification; protein ubiquitination.</text>
</comment>
<dbReference type="Gene3D" id="3.30.40.10">
    <property type="entry name" value="Zinc/RING finger domain, C3HC4 (zinc finger)"/>
    <property type="match status" value="1"/>
</dbReference>
<keyword evidence="20" id="KW-1185">Reference proteome</keyword>
<reference evidence="19" key="1">
    <citation type="submission" date="2015-05" db="UniProtKB">
        <authorList>
            <consortium name="EnsemblMetazoa"/>
        </authorList>
    </citation>
    <scope>IDENTIFICATION</scope>
</reference>
<dbReference type="STRING" id="13249.T1I1V2"/>
<dbReference type="AlphaFoldDB" id="T1I1V2"/>
<keyword evidence="9" id="KW-0833">Ubl conjugation pathway</keyword>
<keyword evidence="13" id="KW-0472">Membrane</keyword>
<accession>T1I1V2</accession>
<keyword evidence="4" id="KW-0813">Transport</keyword>
<comment type="similarity">
    <text evidence="3">Belongs to the pex2/pex10/pex12 family.</text>
</comment>
<evidence type="ECO:0000313" key="19">
    <source>
        <dbReference type="EnsemblMetazoa" id="RPRC010272-PA"/>
    </source>
</evidence>
<dbReference type="Pfam" id="PF00097">
    <property type="entry name" value="zf-C3HC4"/>
    <property type="match status" value="1"/>
</dbReference>
<evidence type="ECO:0000256" key="4">
    <source>
        <dbReference type="ARBA" id="ARBA00022448"/>
    </source>
</evidence>
<dbReference type="EC" id="2.3.2.36" evidence="17"/>
<evidence type="ECO:0000256" key="3">
    <source>
        <dbReference type="ARBA" id="ARBA00008704"/>
    </source>
</evidence>
<dbReference type="InterPro" id="IPR017907">
    <property type="entry name" value="Znf_RING_CS"/>
</dbReference>
<dbReference type="SUPFAM" id="SSF57850">
    <property type="entry name" value="RING/U-box"/>
    <property type="match status" value="1"/>
</dbReference>
<dbReference type="InterPro" id="IPR013083">
    <property type="entry name" value="Znf_RING/FYVE/PHD"/>
</dbReference>
<keyword evidence="12" id="KW-1133">Transmembrane helix</keyword>
<organism evidence="19 20">
    <name type="scientific">Rhodnius prolixus</name>
    <name type="common">Triatomid bug</name>
    <dbReference type="NCBI Taxonomy" id="13249"/>
    <lineage>
        <taxon>Eukaryota</taxon>
        <taxon>Metazoa</taxon>
        <taxon>Ecdysozoa</taxon>
        <taxon>Arthropoda</taxon>
        <taxon>Hexapoda</taxon>
        <taxon>Insecta</taxon>
        <taxon>Pterygota</taxon>
        <taxon>Neoptera</taxon>
        <taxon>Paraneoptera</taxon>
        <taxon>Hemiptera</taxon>
        <taxon>Heteroptera</taxon>
        <taxon>Panheteroptera</taxon>
        <taxon>Cimicomorpha</taxon>
        <taxon>Reduviidae</taxon>
        <taxon>Triatominae</taxon>
        <taxon>Rhodnius</taxon>
    </lineage>
</organism>
<evidence type="ECO:0000256" key="14">
    <source>
        <dbReference type="ARBA" id="ARBA00023140"/>
    </source>
</evidence>
<dbReference type="SMART" id="SM00184">
    <property type="entry name" value="RING"/>
    <property type="match status" value="1"/>
</dbReference>
<dbReference type="EMBL" id="ACPB03005164">
    <property type="status" value="NOT_ANNOTATED_CDS"/>
    <property type="molecule type" value="Genomic_DNA"/>
</dbReference>
<comment type="catalytic activity">
    <reaction evidence="16">
        <text>[E2 ubiquitin-conjugating enzyme]-S-ubiquitinyl-L-cysteine + [acceptor protein]-L-cysteine = [E2 ubiquitin-conjugating enzyme]-L-cysteine + [acceptor protein]-S-ubiquitinyl-L-cysteine.</text>
        <dbReference type="EC" id="2.3.2.36"/>
    </reaction>
</comment>
<dbReference type="GO" id="GO:0008270">
    <property type="term" value="F:zinc ion binding"/>
    <property type="evidence" value="ECO:0007669"/>
    <property type="project" value="UniProtKB-KW"/>
</dbReference>
<keyword evidence="10" id="KW-0862">Zinc</keyword>
<evidence type="ECO:0000256" key="12">
    <source>
        <dbReference type="ARBA" id="ARBA00022989"/>
    </source>
</evidence>
<evidence type="ECO:0000259" key="18">
    <source>
        <dbReference type="PROSITE" id="PS50089"/>
    </source>
</evidence>
<dbReference type="FunCoup" id="T1I1V2">
    <property type="interactions" value="901"/>
</dbReference>
<dbReference type="InterPro" id="IPR006845">
    <property type="entry name" value="Pex_N"/>
</dbReference>
<dbReference type="HOGENOM" id="CLU_024591_3_1_1"/>
<dbReference type="GO" id="GO:0016558">
    <property type="term" value="P:protein import into peroxisome matrix"/>
    <property type="evidence" value="ECO:0007669"/>
    <property type="project" value="InterPro"/>
</dbReference>
<evidence type="ECO:0000256" key="6">
    <source>
        <dbReference type="ARBA" id="ARBA00022692"/>
    </source>
</evidence>
<dbReference type="InterPro" id="IPR018957">
    <property type="entry name" value="Znf_C3HC4_RING-type"/>
</dbReference>
<keyword evidence="14" id="KW-0576">Peroxisome</keyword>
<dbReference type="InParanoid" id="T1I1V2"/>
<evidence type="ECO:0000256" key="5">
    <source>
        <dbReference type="ARBA" id="ARBA00022679"/>
    </source>
</evidence>
<dbReference type="PROSITE" id="PS50089">
    <property type="entry name" value="ZF_RING_2"/>
    <property type="match status" value="1"/>
</dbReference>
<keyword evidence="6" id="KW-0812">Transmembrane</keyword>
<dbReference type="OMA" id="WHGLMEL"/>
<dbReference type="InterPro" id="IPR025654">
    <property type="entry name" value="PEX2/10"/>
</dbReference>
<comment type="subcellular location">
    <subcellularLocation>
        <location evidence="1">Peroxisome membrane</location>
        <topology evidence="1">Multi-pass membrane protein</topology>
    </subcellularLocation>
</comment>
<evidence type="ECO:0000256" key="8">
    <source>
        <dbReference type="ARBA" id="ARBA00022771"/>
    </source>
</evidence>
<name>T1I1V2_RHOPR</name>
<dbReference type="EnsemblMetazoa" id="RPRC010272-RA">
    <property type="protein sequence ID" value="RPRC010272-PA"/>
    <property type="gene ID" value="RPRC010272"/>
</dbReference>
<dbReference type="PANTHER" id="PTHR48178">
    <property type="entry name" value="PEROXISOME BIOGENESIS FACTOR 2"/>
    <property type="match status" value="1"/>
</dbReference>
<dbReference type="VEuPathDB" id="VectorBase:RPRC010272"/>
<evidence type="ECO:0000256" key="10">
    <source>
        <dbReference type="ARBA" id="ARBA00022833"/>
    </source>
</evidence>
<keyword evidence="11" id="KW-0653">Protein transport</keyword>
<evidence type="ECO:0000256" key="7">
    <source>
        <dbReference type="ARBA" id="ARBA00022723"/>
    </source>
</evidence>
<dbReference type="PANTHER" id="PTHR48178:SF1">
    <property type="entry name" value="PEROXISOME BIOGENESIS FACTOR 2"/>
    <property type="match status" value="1"/>
</dbReference>
<protein>
    <recommendedName>
        <fullName evidence="17">RING-type E3 ubiquitin transferase (cysteine targeting)</fullName>
        <ecNumber evidence="17">2.3.2.36</ecNumber>
    </recommendedName>
    <alternativeName>
        <fullName evidence="15">Peroxin-2</fullName>
    </alternativeName>
</protein>
<evidence type="ECO:0000256" key="15">
    <source>
        <dbReference type="ARBA" id="ARBA00032511"/>
    </source>
</evidence>
<dbReference type="eggNOG" id="KOG2879">
    <property type="taxonomic scope" value="Eukaryota"/>
</dbReference>
<dbReference type="InterPro" id="IPR001841">
    <property type="entry name" value="Znf_RING"/>
</dbReference>
<dbReference type="GO" id="GO:0061630">
    <property type="term" value="F:ubiquitin protein ligase activity"/>
    <property type="evidence" value="ECO:0007669"/>
    <property type="project" value="UniProtKB-EC"/>
</dbReference>
<keyword evidence="7" id="KW-0479">Metal-binding</keyword>
<evidence type="ECO:0000313" key="20">
    <source>
        <dbReference type="Proteomes" id="UP000015103"/>
    </source>
</evidence>
<evidence type="ECO:0000256" key="11">
    <source>
        <dbReference type="ARBA" id="ARBA00022927"/>
    </source>
</evidence>